<dbReference type="Proteomes" id="UP000316621">
    <property type="component" value="Chromosome 3"/>
</dbReference>
<evidence type="ECO:0000256" key="8">
    <source>
        <dbReference type="ARBA" id="ARBA00022989"/>
    </source>
</evidence>
<evidence type="ECO:0000256" key="7">
    <source>
        <dbReference type="ARBA" id="ARBA00022692"/>
    </source>
</evidence>
<comment type="similarity">
    <text evidence="3">Belongs to the SLAC1 S-type anion channel family.</text>
</comment>
<organism evidence="13 14">
    <name type="scientific">Papaver somniferum</name>
    <name type="common">Opium poppy</name>
    <dbReference type="NCBI Taxonomy" id="3469"/>
    <lineage>
        <taxon>Eukaryota</taxon>
        <taxon>Viridiplantae</taxon>
        <taxon>Streptophyta</taxon>
        <taxon>Embryophyta</taxon>
        <taxon>Tracheophyta</taxon>
        <taxon>Spermatophyta</taxon>
        <taxon>Magnoliopsida</taxon>
        <taxon>Ranunculales</taxon>
        <taxon>Papaveraceae</taxon>
        <taxon>Papaveroideae</taxon>
        <taxon>Papaver</taxon>
    </lineage>
</organism>
<keyword evidence="5" id="KW-0813">Transport</keyword>
<feature type="transmembrane region" description="Helical" evidence="12">
    <location>
        <begin position="318"/>
        <end position="334"/>
    </location>
</feature>
<dbReference type="GO" id="GO:0005886">
    <property type="term" value="C:plasma membrane"/>
    <property type="evidence" value="ECO:0007669"/>
    <property type="project" value="UniProtKB-SubCell"/>
</dbReference>
<dbReference type="CDD" id="cd09323">
    <property type="entry name" value="TDT_SLAC1_like"/>
    <property type="match status" value="1"/>
</dbReference>
<evidence type="ECO:0000256" key="11">
    <source>
        <dbReference type="ARBA" id="ARBA00054248"/>
    </source>
</evidence>
<accession>A0A4Y7JAK2</accession>
<dbReference type="Pfam" id="PF03595">
    <property type="entry name" value="SLAC1"/>
    <property type="match status" value="1"/>
</dbReference>
<evidence type="ECO:0000256" key="4">
    <source>
        <dbReference type="ARBA" id="ARBA00011233"/>
    </source>
</evidence>
<feature type="transmembrane region" description="Helical" evidence="12">
    <location>
        <begin position="346"/>
        <end position="365"/>
    </location>
</feature>
<evidence type="ECO:0000256" key="9">
    <source>
        <dbReference type="ARBA" id="ARBA00023065"/>
    </source>
</evidence>
<feature type="transmembrane region" description="Helical" evidence="12">
    <location>
        <begin position="160"/>
        <end position="180"/>
    </location>
</feature>
<evidence type="ECO:0000256" key="6">
    <source>
        <dbReference type="ARBA" id="ARBA00022475"/>
    </source>
</evidence>
<dbReference type="EMBL" id="CM010717">
    <property type="protein sequence ID" value="RZC56759.1"/>
    <property type="molecule type" value="Genomic_DNA"/>
</dbReference>
<protein>
    <submittedName>
        <fullName evidence="13">Uncharacterized protein</fullName>
    </submittedName>
</protein>
<evidence type="ECO:0000256" key="1">
    <source>
        <dbReference type="ARBA" id="ARBA00004127"/>
    </source>
</evidence>
<reference evidence="13 14" key="1">
    <citation type="journal article" date="2018" name="Science">
        <title>The opium poppy genome and morphinan production.</title>
        <authorList>
            <person name="Guo L."/>
            <person name="Winzer T."/>
            <person name="Yang X."/>
            <person name="Li Y."/>
            <person name="Ning Z."/>
            <person name="He Z."/>
            <person name="Teodor R."/>
            <person name="Lu Y."/>
            <person name="Bowser T.A."/>
            <person name="Graham I.A."/>
            <person name="Ye K."/>
        </authorList>
    </citation>
    <scope>NUCLEOTIDE SEQUENCE [LARGE SCALE GENOMIC DNA]</scope>
    <source>
        <strain evidence="14">cv. HN1</strain>
        <tissue evidence="13">Leaves</tissue>
    </source>
</reference>
<dbReference type="Gramene" id="RZC56759">
    <property type="protein sequence ID" value="RZC56759"/>
    <property type="gene ID" value="C5167_015616"/>
</dbReference>
<evidence type="ECO:0000256" key="12">
    <source>
        <dbReference type="SAM" id="Phobius"/>
    </source>
</evidence>
<gene>
    <name evidence="13" type="ORF">C5167_015616</name>
</gene>
<dbReference type="Gene3D" id="1.50.10.150">
    <property type="entry name" value="Voltage-dependent anion channel"/>
    <property type="match status" value="1"/>
</dbReference>
<evidence type="ECO:0000256" key="5">
    <source>
        <dbReference type="ARBA" id="ARBA00022448"/>
    </source>
</evidence>
<proteinExistence type="inferred from homology"/>
<keyword evidence="6" id="KW-1003">Cell membrane</keyword>
<dbReference type="InterPro" id="IPR004695">
    <property type="entry name" value="SLAC1/Mae1/Ssu1/TehA"/>
</dbReference>
<dbReference type="GO" id="GO:0008308">
    <property type="term" value="F:voltage-gated monoatomic anion channel activity"/>
    <property type="evidence" value="ECO:0007669"/>
    <property type="project" value="InterPro"/>
</dbReference>
<comment type="subunit">
    <text evidence="4">Homotrimer.</text>
</comment>
<keyword evidence="7 12" id="KW-0812">Transmembrane</keyword>
<keyword evidence="8 12" id="KW-1133">Transmembrane helix</keyword>
<dbReference type="OMA" id="HEVKGIM"/>
<evidence type="ECO:0000256" key="10">
    <source>
        <dbReference type="ARBA" id="ARBA00023136"/>
    </source>
</evidence>
<evidence type="ECO:0000313" key="14">
    <source>
        <dbReference type="Proteomes" id="UP000316621"/>
    </source>
</evidence>
<dbReference type="PANTHER" id="PTHR31269">
    <property type="entry name" value="S-TYPE ANION CHANNEL SLAH3"/>
    <property type="match status" value="1"/>
</dbReference>
<comment type="subcellular location">
    <subcellularLocation>
        <location evidence="2">Cell membrane</location>
    </subcellularLocation>
    <subcellularLocation>
        <location evidence="1">Endomembrane system</location>
        <topology evidence="1">Multi-pass membrane protein</topology>
    </subcellularLocation>
</comment>
<dbReference type="PANTHER" id="PTHR31269:SF22">
    <property type="entry name" value="OS01G0247700 PROTEIN"/>
    <property type="match status" value="1"/>
</dbReference>
<dbReference type="GO" id="GO:0012505">
    <property type="term" value="C:endomembrane system"/>
    <property type="evidence" value="ECO:0007669"/>
    <property type="project" value="UniProtKB-SubCell"/>
</dbReference>
<name>A0A4Y7JAK2_PAPSO</name>
<feature type="transmembrane region" description="Helical" evidence="12">
    <location>
        <begin position="124"/>
        <end position="148"/>
    </location>
</feature>
<dbReference type="FunFam" id="1.50.10.150:FF:000003">
    <property type="entry name" value="S-type anion channel SLAH1"/>
    <property type="match status" value="1"/>
</dbReference>
<feature type="transmembrane region" description="Helical" evidence="12">
    <location>
        <begin position="286"/>
        <end position="306"/>
    </location>
</feature>
<comment type="function">
    <text evidence="11">Slow, weak voltage-dependent S-type anion efflux channel involved in maintenance of anion homeostasis.</text>
</comment>
<feature type="transmembrane region" description="Helical" evidence="12">
    <location>
        <begin position="192"/>
        <end position="213"/>
    </location>
</feature>
<evidence type="ECO:0000313" key="13">
    <source>
        <dbReference type="EMBL" id="RZC56759.1"/>
    </source>
</evidence>
<dbReference type="InterPro" id="IPR030183">
    <property type="entry name" value="SLAC/SLAH"/>
</dbReference>
<dbReference type="GO" id="GO:0006873">
    <property type="term" value="P:intracellular monoatomic ion homeostasis"/>
    <property type="evidence" value="ECO:0007669"/>
    <property type="project" value="InterPro"/>
</dbReference>
<feature type="transmembrane region" description="Helical" evidence="12">
    <location>
        <begin position="254"/>
        <end position="274"/>
    </location>
</feature>
<keyword evidence="9" id="KW-0406">Ion transport</keyword>
<keyword evidence="14" id="KW-1185">Reference proteome</keyword>
<feature type="transmembrane region" description="Helical" evidence="12">
    <location>
        <begin position="377"/>
        <end position="398"/>
    </location>
</feature>
<evidence type="ECO:0000256" key="3">
    <source>
        <dbReference type="ARBA" id="ARBA00007808"/>
    </source>
</evidence>
<dbReference type="InterPro" id="IPR038665">
    <property type="entry name" value="Voltage-dep_anion_channel_sf"/>
</dbReference>
<keyword evidence="10 12" id="KW-0472">Membrane</keyword>
<evidence type="ECO:0000256" key="2">
    <source>
        <dbReference type="ARBA" id="ARBA00004236"/>
    </source>
</evidence>
<sequence length="428" mass="48946">MLALIILYKPIMQCLECKRNLRHQTTIHTKMDEIKKPHNQIELVIDSSIITTNTQTAAPACQQELSFINKKHYSSSSSILTRIHAGYFRISLSFCTQALLWKTFGDQPNDQDPQMFHGLLHAFPRAAFVLLWCLALTTLLSLSFLYILKCFYHFKMVKSEYCHHVGVNYLFAPWTSWLLLLQTSPFLAPKTIYFAALWWIFILPVVVLDLKIYGQWFTKGKRFLSAVANPTSQLTVIGNLVGARVAAEMGWKESAICMFSLGMAHYLVLFVTLYQRLGGKDRLPVMLNPVYFLFFATPSMASLAWYSITGTFDPMSKMLFFLSLFLFASLVSRPNLFKKSMRRFNIVWWAYSFPLTMLALASIKYSREVKSSVSHGLMLVLSATSFAVFLGLFVYSALNIHHVIFNFLPKRPHADPTNMNPITDSTKV</sequence>
<dbReference type="AlphaFoldDB" id="A0A4Y7JAK2"/>